<proteinExistence type="predicted"/>
<dbReference type="PANTHER" id="PTHR42736:SF1">
    <property type="entry name" value="PROTEIN-GLUTAMINE GAMMA-GLUTAMYLTRANSFERASE"/>
    <property type="match status" value="1"/>
</dbReference>
<organism evidence="4 5">
    <name type="scientific">Jatrophihabitans endophyticus</name>
    <dbReference type="NCBI Taxonomy" id="1206085"/>
    <lineage>
        <taxon>Bacteria</taxon>
        <taxon>Bacillati</taxon>
        <taxon>Actinomycetota</taxon>
        <taxon>Actinomycetes</taxon>
        <taxon>Jatrophihabitantales</taxon>
        <taxon>Jatrophihabitantaceae</taxon>
        <taxon>Jatrophihabitans</taxon>
    </lineage>
</organism>
<keyword evidence="5" id="KW-1185">Reference proteome</keyword>
<dbReference type="SMART" id="SM00460">
    <property type="entry name" value="TGc"/>
    <property type="match status" value="1"/>
</dbReference>
<feature type="transmembrane region" description="Helical" evidence="2">
    <location>
        <begin position="167"/>
        <end position="186"/>
    </location>
</feature>
<keyword evidence="2" id="KW-0812">Transmembrane</keyword>
<dbReference type="Proteomes" id="UP000186132">
    <property type="component" value="Unassembled WGS sequence"/>
</dbReference>
<dbReference type="SUPFAM" id="SSF54001">
    <property type="entry name" value="Cysteine proteinases"/>
    <property type="match status" value="1"/>
</dbReference>
<keyword evidence="2" id="KW-1133">Transmembrane helix</keyword>
<gene>
    <name evidence="4" type="ORF">SAMN05443575_3151</name>
</gene>
<accession>A0A1M5PP69</accession>
<evidence type="ECO:0000313" key="4">
    <source>
        <dbReference type="EMBL" id="SHH03625.1"/>
    </source>
</evidence>
<dbReference type="STRING" id="1206085.SAMN05443575_3151"/>
<dbReference type="PANTHER" id="PTHR42736">
    <property type="entry name" value="PROTEIN-GLUTAMINE GAMMA-GLUTAMYLTRANSFERASE"/>
    <property type="match status" value="1"/>
</dbReference>
<dbReference type="AlphaFoldDB" id="A0A1M5PP69"/>
<reference evidence="5" key="1">
    <citation type="submission" date="2016-11" db="EMBL/GenBank/DDBJ databases">
        <authorList>
            <person name="Varghese N."/>
            <person name="Submissions S."/>
        </authorList>
    </citation>
    <scope>NUCLEOTIDE SEQUENCE [LARGE SCALE GENOMIC DNA]</scope>
    <source>
        <strain evidence="5">DSM 45627</strain>
    </source>
</reference>
<feature type="transmembrane region" description="Helical" evidence="2">
    <location>
        <begin position="103"/>
        <end position="126"/>
    </location>
</feature>
<keyword evidence="2" id="KW-0472">Membrane</keyword>
<evidence type="ECO:0000256" key="1">
    <source>
        <dbReference type="SAM" id="MobiDB-lite"/>
    </source>
</evidence>
<dbReference type="RefSeq" id="WP_073391360.1">
    <property type="nucleotide sequence ID" value="NZ_FQVU01000004.1"/>
</dbReference>
<feature type="transmembrane region" description="Helical" evidence="2">
    <location>
        <begin position="12"/>
        <end position="45"/>
    </location>
</feature>
<dbReference type="InterPro" id="IPR002931">
    <property type="entry name" value="Transglutaminase-like"/>
</dbReference>
<sequence>MSAGRPTRVRAGWAVALLAVAALGFTASVAGFAAVLVVLVAVGLPFGAVALGQRTRLGANGAALVVIAASTALAWWLLRRDGVGLGDAVPRLLTTARPAPADAVLLVPPALLTAVVAAVVAAAVLTRAPAAVPPRAPATGLLAPVAGAALLYAAAQLLSAGTADPRGIVAVCLVVMIVAGWSHPWLRGGADGPAWRPVAVVPVLVVGALALGLAALVPTGAFDPRQHVTPPTVRLPQASPLVQLRTWTANPTVRILRARVTGTDRLHLATLSTFTGAAWEVDARYRQLGLAGGGDLPRPTRDVAARATVRLDRLGGLWLPAPGVAAASSLDDVLVDADDGTLARPGQVRPGLQYEVAGRVAAPTRGQLAAAAVPTSVPPRYLALPRAPIAFAEYARAAVRGASTPLEEAIALENAVSAKRRVEPSAPTGSSYGRLSTFLFGRAGTAGAGVGTAEQFAAAFAVLGREVGLPTRLTVGFDLGRPAADGTVVVTGADATVWPEVYLAGAGWVAFAPTPGSDDSGPGGSLRDDVLQRLSKAAATAPDDPPVRPGNTGAITPGHRAPGATAAANRTGPATWVVAVALAGAVLVVLMGLLLLLRALRRRRHQRAGARGAWAEIVDLLVLADHRPAPGRPAPEVAADARDLFGDDGAHAAAVVAAAADREAFAPDAAVSPPVWGHVRVLRRRARAGVPRYRRPLLPLDPRPLLARRR</sequence>
<dbReference type="Pfam" id="PF01841">
    <property type="entry name" value="Transglut_core"/>
    <property type="match status" value="1"/>
</dbReference>
<dbReference type="EMBL" id="FQVU01000004">
    <property type="protein sequence ID" value="SHH03625.1"/>
    <property type="molecule type" value="Genomic_DNA"/>
</dbReference>
<evidence type="ECO:0000259" key="3">
    <source>
        <dbReference type="SMART" id="SM00460"/>
    </source>
</evidence>
<feature type="domain" description="Transglutaminase-like" evidence="3">
    <location>
        <begin position="445"/>
        <end position="515"/>
    </location>
</feature>
<feature type="region of interest" description="Disordered" evidence="1">
    <location>
        <begin position="537"/>
        <end position="567"/>
    </location>
</feature>
<dbReference type="InterPro" id="IPR052901">
    <property type="entry name" value="Bact_TGase-like"/>
</dbReference>
<dbReference type="OrthoDB" id="9804023at2"/>
<feature type="transmembrane region" description="Helical" evidence="2">
    <location>
        <begin position="57"/>
        <end position="78"/>
    </location>
</feature>
<evidence type="ECO:0000256" key="2">
    <source>
        <dbReference type="SAM" id="Phobius"/>
    </source>
</evidence>
<dbReference type="Gene3D" id="3.10.620.30">
    <property type="match status" value="1"/>
</dbReference>
<feature type="transmembrane region" description="Helical" evidence="2">
    <location>
        <begin position="576"/>
        <end position="597"/>
    </location>
</feature>
<evidence type="ECO:0000313" key="5">
    <source>
        <dbReference type="Proteomes" id="UP000186132"/>
    </source>
</evidence>
<feature type="transmembrane region" description="Helical" evidence="2">
    <location>
        <begin position="198"/>
        <end position="217"/>
    </location>
</feature>
<protein>
    <submittedName>
        <fullName evidence="4">Transglutaminase-like superfamily protein</fullName>
    </submittedName>
</protein>
<name>A0A1M5PP69_9ACTN</name>
<feature type="transmembrane region" description="Helical" evidence="2">
    <location>
        <begin position="138"/>
        <end position="155"/>
    </location>
</feature>
<dbReference type="InterPro" id="IPR038765">
    <property type="entry name" value="Papain-like_cys_pep_sf"/>
</dbReference>